<dbReference type="GO" id="GO:0004049">
    <property type="term" value="F:anthranilate synthase activity"/>
    <property type="evidence" value="ECO:0007669"/>
    <property type="project" value="UniProtKB-EC"/>
</dbReference>
<keyword evidence="7" id="KW-1185">Reference proteome</keyword>
<dbReference type="EC" id="4.1.3.27" evidence="2"/>
<dbReference type="GO" id="GO:0000162">
    <property type="term" value="P:L-tryptophan biosynthetic process"/>
    <property type="evidence" value="ECO:0007669"/>
    <property type="project" value="UniProtKB-KW"/>
</dbReference>
<sequence>MESTINTNGANIMGNNSNPKVSATLRTLIIDNYDSYTFNLLQLFDADQLENVVVIHNNQVEWYRFKEEIFPHFDQVILSPGPGRPERIEDFGICTQILETSHIPVFGVCLGHQGIGWIHGGKVTYGAEPVHGQIAHIRHDGSGLFKDIPQEFDAVRYHSLVVQEKDLPTDLIATAWCYSFPLIPADNLDRGVRCSMAAALHDTNRTLGAKSIMGIRHKTLPHHGVQFHPESICTQYGKQMMANFFAISSDFYSDHARSTPSGALPDHVRALSIIATAPALSPSIHSVPSRPAPDTMRNLPASSPYSLYIHGLDSTVFPDPEVVFSRLFLTGPRSKAASWWLDSARQPHPMSRFSFMGGVETRQVHRQPQSVSLVNTVPGSSQAVFQYSTLHNEINVRRYDNDSMESSVRRIHLNPQDKDSSKRTFWDWASRVMNEF</sequence>
<dbReference type="InterPro" id="IPR029062">
    <property type="entry name" value="Class_I_gatase-like"/>
</dbReference>
<organism evidence="6 7">
    <name type="scientific">Lunasporangiospora selenospora</name>
    <dbReference type="NCBI Taxonomy" id="979761"/>
    <lineage>
        <taxon>Eukaryota</taxon>
        <taxon>Fungi</taxon>
        <taxon>Fungi incertae sedis</taxon>
        <taxon>Mucoromycota</taxon>
        <taxon>Mortierellomycotina</taxon>
        <taxon>Mortierellomycetes</taxon>
        <taxon>Mortierellales</taxon>
        <taxon>Mortierellaceae</taxon>
        <taxon>Lunasporangiospora</taxon>
    </lineage>
</organism>
<dbReference type="PRINTS" id="PR00096">
    <property type="entry name" value="GATASE"/>
</dbReference>
<dbReference type="Gene3D" id="3.40.50.880">
    <property type="match status" value="1"/>
</dbReference>
<evidence type="ECO:0000313" key="6">
    <source>
        <dbReference type="EMBL" id="KAF9580991.1"/>
    </source>
</evidence>
<evidence type="ECO:0000259" key="5">
    <source>
        <dbReference type="Pfam" id="PF00117"/>
    </source>
</evidence>
<keyword evidence="3" id="KW-0057">Aromatic amino acid biosynthesis</keyword>
<dbReference type="AlphaFoldDB" id="A0A9P6KDK6"/>
<comment type="caution">
    <text evidence="6">The sequence shown here is derived from an EMBL/GenBank/DDBJ whole genome shotgun (WGS) entry which is preliminary data.</text>
</comment>
<keyword evidence="3" id="KW-0822">Tryptophan biosynthesis</keyword>
<reference evidence="6" key="1">
    <citation type="journal article" date="2020" name="Fungal Divers.">
        <title>Resolving the Mortierellaceae phylogeny through synthesis of multi-gene phylogenetics and phylogenomics.</title>
        <authorList>
            <person name="Vandepol N."/>
            <person name="Liber J."/>
            <person name="Desiro A."/>
            <person name="Na H."/>
            <person name="Kennedy M."/>
            <person name="Barry K."/>
            <person name="Grigoriev I.V."/>
            <person name="Miller A.N."/>
            <person name="O'Donnell K."/>
            <person name="Stajich J.E."/>
            <person name="Bonito G."/>
        </authorList>
    </citation>
    <scope>NUCLEOTIDE SEQUENCE</scope>
    <source>
        <strain evidence="6">KOD1015</strain>
    </source>
</reference>
<dbReference type="Proteomes" id="UP000780801">
    <property type="component" value="Unassembled WGS sequence"/>
</dbReference>
<feature type="non-terminal residue" evidence="6">
    <location>
        <position position="1"/>
    </location>
</feature>
<dbReference type="PANTHER" id="PTHR43418:SF4">
    <property type="entry name" value="MULTIFUNCTIONAL TRYPTOPHAN BIOSYNTHESIS PROTEIN"/>
    <property type="match status" value="1"/>
</dbReference>
<dbReference type="PRINTS" id="PR00099">
    <property type="entry name" value="CPSGATASE"/>
</dbReference>
<dbReference type="CDD" id="cd01743">
    <property type="entry name" value="GATase1_Anthranilate_Synthase"/>
    <property type="match status" value="1"/>
</dbReference>
<dbReference type="OrthoDB" id="64220at2759"/>
<feature type="domain" description="Glutamine amidotransferase" evidence="5">
    <location>
        <begin position="208"/>
        <end position="245"/>
    </location>
</feature>
<name>A0A9P6KDK6_9FUNG</name>
<accession>A0A9P6KDK6</accession>
<dbReference type="InterPro" id="IPR050472">
    <property type="entry name" value="Anth_synth/Amidotransfase"/>
</dbReference>
<dbReference type="PROSITE" id="PS51273">
    <property type="entry name" value="GATASE_TYPE_1"/>
    <property type="match status" value="1"/>
</dbReference>
<proteinExistence type="predicted"/>
<evidence type="ECO:0000256" key="3">
    <source>
        <dbReference type="ARBA" id="ARBA00022822"/>
    </source>
</evidence>
<dbReference type="InterPro" id="IPR017926">
    <property type="entry name" value="GATASE"/>
</dbReference>
<evidence type="ECO:0000313" key="7">
    <source>
        <dbReference type="Proteomes" id="UP000780801"/>
    </source>
</evidence>
<dbReference type="SUPFAM" id="SSF52317">
    <property type="entry name" value="Class I glutamine amidotransferase-like"/>
    <property type="match status" value="1"/>
</dbReference>
<dbReference type="Pfam" id="PF00117">
    <property type="entry name" value="GATase"/>
    <property type="match status" value="2"/>
</dbReference>
<dbReference type="GO" id="GO:0005829">
    <property type="term" value="C:cytosol"/>
    <property type="evidence" value="ECO:0007669"/>
    <property type="project" value="TreeGrafter"/>
</dbReference>
<feature type="domain" description="Glutamine amidotransferase" evidence="5">
    <location>
        <begin position="28"/>
        <end position="177"/>
    </location>
</feature>
<evidence type="ECO:0000256" key="2">
    <source>
        <dbReference type="ARBA" id="ARBA00012266"/>
    </source>
</evidence>
<keyword evidence="3" id="KW-0028">Amino-acid biosynthesis</keyword>
<comment type="pathway">
    <text evidence="1">Amino-acid biosynthesis; L-tryptophan biosynthesis; L-tryptophan from chorismate: step 1/5.</text>
</comment>
<evidence type="ECO:0000256" key="4">
    <source>
        <dbReference type="ARBA" id="ARBA00022962"/>
    </source>
</evidence>
<gene>
    <name evidence="6" type="ORF">BGW38_002153</name>
</gene>
<dbReference type="InterPro" id="IPR006221">
    <property type="entry name" value="TrpG/PapA_dom"/>
</dbReference>
<protein>
    <recommendedName>
        <fullName evidence="2">anthranilate synthase</fullName>
        <ecNumber evidence="2">4.1.3.27</ecNumber>
    </recommendedName>
</protein>
<evidence type="ECO:0000256" key="1">
    <source>
        <dbReference type="ARBA" id="ARBA00004873"/>
    </source>
</evidence>
<dbReference type="EMBL" id="JAABOA010001731">
    <property type="protein sequence ID" value="KAF9580991.1"/>
    <property type="molecule type" value="Genomic_DNA"/>
</dbReference>
<dbReference type="PANTHER" id="PTHR43418">
    <property type="entry name" value="MULTIFUNCTIONAL TRYPTOPHAN BIOSYNTHESIS PROTEIN-RELATED"/>
    <property type="match status" value="1"/>
</dbReference>
<keyword evidence="4" id="KW-0315">Glutamine amidotransferase</keyword>
<dbReference type="PRINTS" id="PR00097">
    <property type="entry name" value="ANTSNTHASEII"/>
</dbReference>